<dbReference type="Pfam" id="PF13515">
    <property type="entry name" value="FUSC_2"/>
    <property type="match status" value="1"/>
</dbReference>
<proteinExistence type="predicted"/>
<keyword evidence="2 5" id="KW-0812">Transmembrane</keyword>
<evidence type="ECO:0000256" key="3">
    <source>
        <dbReference type="ARBA" id="ARBA00022989"/>
    </source>
</evidence>
<keyword evidence="4 5" id="KW-0472">Membrane</keyword>
<dbReference type="EMBL" id="NEKC01000002">
    <property type="protein sequence ID" value="OTA29991.1"/>
    <property type="molecule type" value="Genomic_DNA"/>
</dbReference>
<accession>A0A1Y2STB8</accession>
<sequence>MSEPTIRNRILGYLDKLTDHVHRPRVTTLEIEVAVGIAIVAVVSLFTIHYFTTPMATAVVVCTQIDRKEARKLGWRRLIGTMFGGLSGLLVVIIDDHFGGNPYIFVGLAFTAIILIGSLFYVFKLPSGSWKITMISLALVMLVQFGEDRVLYAIFRLLGTVAGVLLSVVITTIWAHTEMAIESYREQRKLTEAKEEESEHPSH</sequence>
<dbReference type="InterPro" id="IPR049453">
    <property type="entry name" value="Memb_transporter_dom"/>
</dbReference>
<feature type="transmembrane region" description="Helical" evidence="5">
    <location>
        <begin position="152"/>
        <end position="175"/>
    </location>
</feature>
<feature type="domain" description="Integral membrane bound transporter" evidence="6">
    <location>
        <begin position="40"/>
        <end position="170"/>
    </location>
</feature>
<evidence type="ECO:0000259" key="6">
    <source>
        <dbReference type="Pfam" id="PF13515"/>
    </source>
</evidence>
<gene>
    <name evidence="7" type="ORF">B9T39_01085</name>
</gene>
<dbReference type="RefSeq" id="WP_086105986.1">
    <property type="nucleotide sequence ID" value="NZ_NEKB01000012.1"/>
</dbReference>
<evidence type="ECO:0000256" key="1">
    <source>
        <dbReference type="ARBA" id="ARBA00004141"/>
    </source>
</evidence>
<organism evidence="7 8">
    <name type="scientific">Alloscardovia macacae</name>
    <dbReference type="NCBI Taxonomy" id="1160091"/>
    <lineage>
        <taxon>Bacteria</taxon>
        <taxon>Bacillati</taxon>
        <taxon>Actinomycetota</taxon>
        <taxon>Actinomycetes</taxon>
        <taxon>Bifidobacteriales</taxon>
        <taxon>Bifidobacteriaceae</taxon>
        <taxon>Alloscardovia</taxon>
    </lineage>
</organism>
<dbReference type="GO" id="GO:0016020">
    <property type="term" value="C:membrane"/>
    <property type="evidence" value="ECO:0007669"/>
    <property type="project" value="UniProtKB-SubCell"/>
</dbReference>
<keyword evidence="3 5" id="KW-1133">Transmembrane helix</keyword>
<dbReference type="AlphaFoldDB" id="A0A1Y2STB8"/>
<feature type="transmembrane region" description="Helical" evidence="5">
    <location>
        <begin position="100"/>
        <end position="123"/>
    </location>
</feature>
<evidence type="ECO:0000256" key="4">
    <source>
        <dbReference type="ARBA" id="ARBA00023136"/>
    </source>
</evidence>
<feature type="transmembrane region" description="Helical" evidence="5">
    <location>
        <begin position="33"/>
        <end position="62"/>
    </location>
</feature>
<name>A0A1Y2STB8_9BIFI</name>
<feature type="transmembrane region" description="Helical" evidence="5">
    <location>
        <begin position="74"/>
        <end position="94"/>
    </location>
</feature>
<reference evidence="7 8" key="1">
    <citation type="submission" date="2017-04" db="EMBL/GenBank/DDBJ databases">
        <title>Draft genome sequences of Alloscardovia macacae UMA81211 and UMA81212 isolated from the feces of a rhesus macaque (Macaca mulatta).</title>
        <authorList>
            <person name="Albert K."/>
            <person name="Sela D.A."/>
        </authorList>
    </citation>
    <scope>NUCLEOTIDE SEQUENCE [LARGE SCALE GENOMIC DNA]</scope>
    <source>
        <strain evidence="7 8">UMA81212</strain>
    </source>
</reference>
<dbReference type="Proteomes" id="UP000243540">
    <property type="component" value="Unassembled WGS sequence"/>
</dbReference>
<evidence type="ECO:0000313" key="8">
    <source>
        <dbReference type="Proteomes" id="UP000243540"/>
    </source>
</evidence>
<dbReference type="OrthoDB" id="3242783at2"/>
<dbReference type="STRING" id="1160091.B9T39_01085"/>
<comment type="subcellular location">
    <subcellularLocation>
        <location evidence="1">Membrane</location>
        <topology evidence="1">Multi-pass membrane protein</topology>
    </subcellularLocation>
</comment>
<evidence type="ECO:0000313" key="7">
    <source>
        <dbReference type="EMBL" id="OTA29991.1"/>
    </source>
</evidence>
<comment type="caution">
    <text evidence="7">The sequence shown here is derived from an EMBL/GenBank/DDBJ whole genome shotgun (WGS) entry which is preliminary data.</text>
</comment>
<dbReference type="InterPro" id="IPR036259">
    <property type="entry name" value="MFS_trans_sf"/>
</dbReference>
<evidence type="ECO:0000256" key="2">
    <source>
        <dbReference type="ARBA" id="ARBA00022692"/>
    </source>
</evidence>
<dbReference type="SUPFAM" id="SSF103473">
    <property type="entry name" value="MFS general substrate transporter"/>
    <property type="match status" value="1"/>
</dbReference>
<evidence type="ECO:0000256" key="5">
    <source>
        <dbReference type="SAM" id="Phobius"/>
    </source>
</evidence>
<protein>
    <recommendedName>
        <fullName evidence="6">Integral membrane bound transporter domain-containing protein</fullName>
    </recommendedName>
</protein>
<feature type="transmembrane region" description="Helical" evidence="5">
    <location>
        <begin position="130"/>
        <end position="146"/>
    </location>
</feature>